<dbReference type="Proteomes" id="UP000664203">
    <property type="component" value="Unassembled WGS sequence"/>
</dbReference>
<keyword evidence="5" id="KW-0378">Hydrolase</keyword>
<evidence type="ECO:0000259" key="11">
    <source>
        <dbReference type="Pfam" id="PF05649"/>
    </source>
</evidence>
<evidence type="ECO:0000256" key="1">
    <source>
        <dbReference type="ARBA" id="ARBA00001947"/>
    </source>
</evidence>
<dbReference type="Pfam" id="PF01431">
    <property type="entry name" value="Peptidase_M13"/>
    <property type="match status" value="1"/>
</dbReference>
<dbReference type="CDD" id="cd08662">
    <property type="entry name" value="M13"/>
    <property type="match status" value="1"/>
</dbReference>
<dbReference type="PRINTS" id="PR00786">
    <property type="entry name" value="NEPRILYSIN"/>
</dbReference>
<feature type="domain" description="Peptidase M13 N-terminal" evidence="11">
    <location>
        <begin position="138"/>
        <end position="563"/>
    </location>
</feature>
<sequence>MISQRDSEQAPLLADTAPDDEADSVEDVPQANGKVPKREKPRIWLRQSWDWLLNNLMTTAIILLLLGGLIALLVYFAGVFDLSPAPVFTEIGILVAYNQDSGESDPEIPDTVCLTPACVIAASKILENMSPRYLAIDPCHDFDQFVCDGWQEKHDLRADQGGAFTGTIMAEDSQQILRHVLESPYSVDDYKIEIDSSPKRDIFEKLQTAYNACMDEEVIKDVGSAPLLDVLRKVEELFPAARPNTAYFQIPKNMDQNGLLMREDNRLSKTLTYLTSIGMDPLISFDVTPDDKDPDVVVPFIAVPRRPGLPTKEYYKNSKLVARYAKTIGQVLEALLAEAEPDSRPLAGLWTQLSTQNAELVQSIVLFESKLAQATPDEEDAQDVTKYYNPMDIDQIKGLLPQLSVQYLVSTLAPAHFKPEKLIVESPSYLKTLSEVLRETSAEGLQAYFVWKTVQAYAYRTEDDALKPLKRFNNELLGKDPNASEERWRTCIGFADNGLGWILSKFFVEKAFSEEAKQFGDQIVSDIKVQFIKKLRGAEWMSNDVRDLGIEKVHNIIQKIGYPTKSPDIRDSAALEEYYAAVNITSTAFFGNALSIAKFTVEREWSALGKPTNRDEWEMTADTVNAYYNPAGNEIVFPAGIMQAPVFYDPSIPQYLSYGAFGSVSGHELSHAFDSMGRHYDETGNFTDWWDDSTVEAFQDKAQCFVHQYHDFTVPNPNGEPLHVNGRLTLGENIADAGGVNAAFAAWKDAEANEPGQLLPGLQTFTKDQVFFISYANWWCGKVRPEAAVDLVYRDPHAPTRARILGTMANSPDFRESFSCPVKEPTCTLFD</sequence>
<keyword evidence="9" id="KW-0812">Transmembrane</keyword>
<evidence type="ECO:0000256" key="8">
    <source>
        <dbReference type="SAM" id="MobiDB-lite"/>
    </source>
</evidence>
<dbReference type="AlphaFoldDB" id="A0A8H3EUF1"/>
<evidence type="ECO:0000259" key="10">
    <source>
        <dbReference type="Pfam" id="PF01431"/>
    </source>
</evidence>
<dbReference type="InterPro" id="IPR042089">
    <property type="entry name" value="Peptidase_M13_dom_2"/>
</dbReference>
<evidence type="ECO:0000256" key="4">
    <source>
        <dbReference type="ARBA" id="ARBA00022723"/>
    </source>
</evidence>
<comment type="caution">
    <text evidence="12">The sequence shown here is derived from an EMBL/GenBank/DDBJ whole genome shotgun (WGS) entry which is preliminary data.</text>
</comment>
<name>A0A8H3EUF1_9LECA</name>
<protein>
    <recommendedName>
        <fullName evidence="14">Endothelin-converting enzyme 1</fullName>
    </recommendedName>
</protein>
<dbReference type="GO" id="GO:0016485">
    <property type="term" value="P:protein processing"/>
    <property type="evidence" value="ECO:0007669"/>
    <property type="project" value="TreeGrafter"/>
</dbReference>
<dbReference type="PROSITE" id="PS51885">
    <property type="entry name" value="NEPRILYSIN"/>
    <property type="match status" value="1"/>
</dbReference>
<organism evidence="12 13">
    <name type="scientific">Alectoria fallacina</name>
    <dbReference type="NCBI Taxonomy" id="1903189"/>
    <lineage>
        <taxon>Eukaryota</taxon>
        <taxon>Fungi</taxon>
        <taxon>Dikarya</taxon>
        <taxon>Ascomycota</taxon>
        <taxon>Pezizomycotina</taxon>
        <taxon>Lecanoromycetes</taxon>
        <taxon>OSLEUM clade</taxon>
        <taxon>Lecanoromycetidae</taxon>
        <taxon>Lecanorales</taxon>
        <taxon>Lecanorineae</taxon>
        <taxon>Parmeliaceae</taxon>
        <taxon>Alectoria</taxon>
    </lineage>
</organism>
<dbReference type="InterPro" id="IPR024079">
    <property type="entry name" value="MetalloPept_cat_dom_sf"/>
</dbReference>
<feature type="compositionally biased region" description="Acidic residues" evidence="8">
    <location>
        <begin position="17"/>
        <end position="26"/>
    </location>
</feature>
<keyword evidence="9" id="KW-0472">Membrane</keyword>
<dbReference type="Gene3D" id="1.10.1380.10">
    <property type="entry name" value="Neutral endopeptidase , domain2"/>
    <property type="match status" value="1"/>
</dbReference>
<keyword evidence="13" id="KW-1185">Reference proteome</keyword>
<dbReference type="GO" id="GO:0046872">
    <property type="term" value="F:metal ion binding"/>
    <property type="evidence" value="ECO:0007669"/>
    <property type="project" value="UniProtKB-KW"/>
</dbReference>
<evidence type="ECO:0000256" key="9">
    <source>
        <dbReference type="SAM" id="Phobius"/>
    </source>
</evidence>
<evidence type="ECO:0000313" key="12">
    <source>
        <dbReference type="EMBL" id="CAF9912901.1"/>
    </source>
</evidence>
<evidence type="ECO:0008006" key="14">
    <source>
        <dbReference type="Google" id="ProtNLM"/>
    </source>
</evidence>
<evidence type="ECO:0000313" key="13">
    <source>
        <dbReference type="Proteomes" id="UP000664203"/>
    </source>
</evidence>
<evidence type="ECO:0000256" key="3">
    <source>
        <dbReference type="ARBA" id="ARBA00022670"/>
    </source>
</evidence>
<gene>
    <name evidence="12" type="ORF">ALECFALPRED_008341</name>
</gene>
<dbReference type="PANTHER" id="PTHR11733:SF167">
    <property type="entry name" value="FI17812P1-RELATED"/>
    <property type="match status" value="1"/>
</dbReference>
<evidence type="ECO:0000256" key="7">
    <source>
        <dbReference type="ARBA" id="ARBA00023049"/>
    </source>
</evidence>
<reference evidence="12" key="1">
    <citation type="submission" date="2021-03" db="EMBL/GenBank/DDBJ databases">
        <authorList>
            <person name="Tagirdzhanova G."/>
        </authorList>
    </citation>
    <scope>NUCLEOTIDE SEQUENCE</scope>
</reference>
<keyword evidence="9" id="KW-1133">Transmembrane helix</keyword>
<feature type="domain" description="Peptidase M13 C-terminal" evidence="10">
    <location>
        <begin position="625"/>
        <end position="825"/>
    </location>
</feature>
<dbReference type="PANTHER" id="PTHR11733">
    <property type="entry name" value="ZINC METALLOPROTEASE FAMILY M13 NEPRILYSIN-RELATED"/>
    <property type="match status" value="1"/>
</dbReference>
<dbReference type="OrthoDB" id="6475849at2759"/>
<dbReference type="InterPro" id="IPR008753">
    <property type="entry name" value="Peptidase_M13_N"/>
</dbReference>
<comment type="cofactor">
    <cofactor evidence="1">
        <name>Zn(2+)</name>
        <dbReference type="ChEBI" id="CHEBI:29105"/>
    </cofactor>
</comment>
<keyword evidence="4" id="KW-0479">Metal-binding</keyword>
<dbReference type="SUPFAM" id="SSF55486">
    <property type="entry name" value="Metalloproteases ('zincins'), catalytic domain"/>
    <property type="match status" value="1"/>
</dbReference>
<keyword evidence="7" id="KW-0482">Metalloprotease</keyword>
<dbReference type="Pfam" id="PF05649">
    <property type="entry name" value="Peptidase_M13_N"/>
    <property type="match status" value="1"/>
</dbReference>
<comment type="similarity">
    <text evidence="2">Belongs to the peptidase M13 family.</text>
</comment>
<proteinExistence type="inferred from homology"/>
<dbReference type="InterPro" id="IPR018497">
    <property type="entry name" value="Peptidase_M13_C"/>
</dbReference>
<evidence type="ECO:0000256" key="2">
    <source>
        <dbReference type="ARBA" id="ARBA00007357"/>
    </source>
</evidence>
<dbReference type="EMBL" id="CAJPDR010000057">
    <property type="protein sequence ID" value="CAF9912901.1"/>
    <property type="molecule type" value="Genomic_DNA"/>
</dbReference>
<accession>A0A8H3EUF1</accession>
<feature type="region of interest" description="Disordered" evidence="8">
    <location>
        <begin position="1"/>
        <end position="34"/>
    </location>
</feature>
<dbReference type="GO" id="GO:0004222">
    <property type="term" value="F:metalloendopeptidase activity"/>
    <property type="evidence" value="ECO:0007669"/>
    <property type="project" value="InterPro"/>
</dbReference>
<keyword evidence="6" id="KW-0862">Zinc</keyword>
<keyword evidence="3" id="KW-0645">Protease</keyword>
<dbReference type="Gene3D" id="3.40.390.10">
    <property type="entry name" value="Collagenase (Catalytic Domain)"/>
    <property type="match status" value="1"/>
</dbReference>
<evidence type="ECO:0000256" key="5">
    <source>
        <dbReference type="ARBA" id="ARBA00022801"/>
    </source>
</evidence>
<evidence type="ECO:0000256" key="6">
    <source>
        <dbReference type="ARBA" id="ARBA00022833"/>
    </source>
</evidence>
<dbReference type="GO" id="GO:0005886">
    <property type="term" value="C:plasma membrane"/>
    <property type="evidence" value="ECO:0007669"/>
    <property type="project" value="TreeGrafter"/>
</dbReference>
<dbReference type="InterPro" id="IPR000718">
    <property type="entry name" value="Peptidase_M13"/>
</dbReference>
<feature type="transmembrane region" description="Helical" evidence="9">
    <location>
        <begin position="52"/>
        <end position="77"/>
    </location>
</feature>